<name>A0A699VAE6_TANCI</name>
<accession>A0A699VAE6</accession>
<keyword evidence="3" id="KW-0808">Transferase</keyword>
<feature type="compositionally biased region" description="Polar residues" evidence="1">
    <location>
        <begin position="48"/>
        <end position="57"/>
    </location>
</feature>
<evidence type="ECO:0000313" key="3">
    <source>
        <dbReference type="EMBL" id="GFD31620.1"/>
    </source>
</evidence>
<reference evidence="3" key="1">
    <citation type="journal article" date="2019" name="Sci. Rep.">
        <title>Draft genome of Tanacetum cinerariifolium, the natural source of mosquito coil.</title>
        <authorList>
            <person name="Yamashiro T."/>
            <person name="Shiraishi A."/>
            <person name="Satake H."/>
            <person name="Nakayama K."/>
        </authorList>
    </citation>
    <scope>NUCLEOTIDE SEQUENCE</scope>
</reference>
<feature type="non-terminal residue" evidence="3">
    <location>
        <position position="1"/>
    </location>
</feature>
<keyword evidence="3" id="KW-0695">RNA-directed DNA polymerase</keyword>
<feature type="domain" description="Reverse transcriptase Ty1/copia-type" evidence="2">
    <location>
        <begin position="91"/>
        <end position="147"/>
    </location>
</feature>
<organism evidence="3">
    <name type="scientific">Tanacetum cinerariifolium</name>
    <name type="common">Dalmatian daisy</name>
    <name type="synonym">Chrysanthemum cinerariifolium</name>
    <dbReference type="NCBI Taxonomy" id="118510"/>
    <lineage>
        <taxon>Eukaryota</taxon>
        <taxon>Viridiplantae</taxon>
        <taxon>Streptophyta</taxon>
        <taxon>Embryophyta</taxon>
        <taxon>Tracheophyta</taxon>
        <taxon>Spermatophyta</taxon>
        <taxon>Magnoliopsida</taxon>
        <taxon>eudicotyledons</taxon>
        <taxon>Gunneridae</taxon>
        <taxon>Pentapetalae</taxon>
        <taxon>asterids</taxon>
        <taxon>campanulids</taxon>
        <taxon>Asterales</taxon>
        <taxon>Asteraceae</taxon>
        <taxon>Asteroideae</taxon>
        <taxon>Anthemideae</taxon>
        <taxon>Anthemidinae</taxon>
        <taxon>Tanacetum</taxon>
    </lineage>
</organism>
<dbReference type="GO" id="GO:0003964">
    <property type="term" value="F:RNA-directed DNA polymerase activity"/>
    <property type="evidence" value="ECO:0007669"/>
    <property type="project" value="UniProtKB-KW"/>
</dbReference>
<keyword evidence="3" id="KW-0548">Nucleotidyltransferase</keyword>
<gene>
    <name evidence="3" type="ORF">Tci_903589</name>
</gene>
<dbReference type="InterPro" id="IPR013103">
    <property type="entry name" value="RVT_2"/>
</dbReference>
<sequence length="147" mass="16634">NEDSTPSPIQNNAHDDISDDDEIKQPIDNPSTSPPYTYEPNSEDSTEHTSLIASSSRPLDHTPVRGNYKEATQDKKWIEAMQIEIDSINKNKTWKLATLLDNQKAIGLKWVFKTKRDGNGNIIKHKALLVAKGYVQEHVIDYDEVFA</sequence>
<feature type="non-terminal residue" evidence="3">
    <location>
        <position position="147"/>
    </location>
</feature>
<protein>
    <submittedName>
        <fullName evidence="3">Ribonuclease H-like domain, reverse transcriptase, RNA-dependent DNA polymerase</fullName>
    </submittedName>
</protein>
<evidence type="ECO:0000256" key="1">
    <source>
        <dbReference type="SAM" id="MobiDB-lite"/>
    </source>
</evidence>
<feature type="compositionally biased region" description="Polar residues" evidence="1">
    <location>
        <begin position="1"/>
        <end position="12"/>
    </location>
</feature>
<proteinExistence type="predicted"/>
<evidence type="ECO:0000259" key="2">
    <source>
        <dbReference type="Pfam" id="PF07727"/>
    </source>
</evidence>
<feature type="region of interest" description="Disordered" evidence="1">
    <location>
        <begin position="1"/>
        <end position="67"/>
    </location>
</feature>
<feature type="compositionally biased region" description="Basic and acidic residues" evidence="1">
    <location>
        <begin position="58"/>
        <end position="67"/>
    </location>
</feature>
<dbReference type="AlphaFoldDB" id="A0A699VAE6"/>
<dbReference type="Pfam" id="PF07727">
    <property type="entry name" value="RVT_2"/>
    <property type="match status" value="1"/>
</dbReference>
<dbReference type="EMBL" id="BKCJ011415918">
    <property type="protein sequence ID" value="GFD31620.1"/>
    <property type="molecule type" value="Genomic_DNA"/>
</dbReference>
<comment type="caution">
    <text evidence="3">The sequence shown here is derived from an EMBL/GenBank/DDBJ whole genome shotgun (WGS) entry which is preliminary data.</text>
</comment>